<dbReference type="CDD" id="cd06503">
    <property type="entry name" value="ATP-synt_Fo_b"/>
    <property type="match status" value="1"/>
</dbReference>
<comment type="subcellular location">
    <subcellularLocation>
        <location evidence="13">Cell membrane</location>
        <topology evidence="13">Single-pass membrane protein</topology>
    </subcellularLocation>
    <subcellularLocation>
        <location evidence="12">Endomembrane system</location>
        <topology evidence="12">Single-pass membrane protein</topology>
    </subcellularLocation>
</comment>
<dbReference type="GO" id="GO:0012505">
    <property type="term" value="C:endomembrane system"/>
    <property type="evidence" value="ECO:0007669"/>
    <property type="project" value="UniProtKB-SubCell"/>
</dbReference>
<protein>
    <recommendedName>
        <fullName evidence="13">ATP synthase subunit b</fullName>
    </recommendedName>
    <alternativeName>
        <fullName evidence="13">ATP synthase F(0) sector subunit b</fullName>
    </alternativeName>
    <alternativeName>
        <fullName evidence="13">ATPase subunit I</fullName>
    </alternativeName>
    <alternativeName>
        <fullName evidence="13">F-type ATPase subunit b</fullName>
        <shortName evidence="13">F-ATPase subunit b</shortName>
    </alternativeName>
</protein>
<keyword evidence="6 13" id="KW-1133">Transmembrane helix</keyword>
<evidence type="ECO:0000256" key="11">
    <source>
        <dbReference type="ARBA" id="ARBA00025614"/>
    </source>
</evidence>
<comment type="similarity">
    <text evidence="1 13">Belongs to the ATPase B chain family.</text>
</comment>
<dbReference type="GO" id="GO:0046961">
    <property type="term" value="F:proton-transporting ATPase activity, rotational mechanism"/>
    <property type="evidence" value="ECO:0007669"/>
    <property type="project" value="TreeGrafter"/>
</dbReference>
<name>A0A238L4J8_9RHOB</name>
<evidence type="ECO:0000256" key="4">
    <source>
        <dbReference type="ARBA" id="ARBA00022692"/>
    </source>
</evidence>
<keyword evidence="7 13" id="KW-0406">Ion transport</keyword>
<dbReference type="EMBL" id="FXYH01000023">
    <property type="protein sequence ID" value="SMX49770.1"/>
    <property type="molecule type" value="Genomic_DNA"/>
</dbReference>
<accession>A0A238L4J8</accession>
<evidence type="ECO:0000256" key="2">
    <source>
        <dbReference type="ARBA" id="ARBA00022448"/>
    </source>
</evidence>
<organism evidence="14 15">
    <name type="scientific">Pelagimonas varians</name>
    <dbReference type="NCBI Taxonomy" id="696760"/>
    <lineage>
        <taxon>Bacteria</taxon>
        <taxon>Pseudomonadati</taxon>
        <taxon>Pseudomonadota</taxon>
        <taxon>Alphaproteobacteria</taxon>
        <taxon>Rhodobacterales</taxon>
        <taxon>Roseobacteraceae</taxon>
        <taxon>Pelagimonas</taxon>
    </lineage>
</organism>
<evidence type="ECO:0000256" key="7">
    <source>
        <dbReference type="ARBA" id="ARBA00023065"/>
    </source>
</evidence>
<dbReference type="GO" id="GO:0046933">
    <property type="term" value="F:proton-transporting ATP synthase activity, rotational mechanism"/>
    <property type="evidence" value="ECO:0007669"/>
    <property type="project" value="UniProtKB-UniRule"/>
</dbReference>
<evidence type="ECO:0000256" key="5">
    <source>
        <dbReference type="ARBA" id="ARBA00022781"/>
    </source>
</evidence>
<evidence type="ECO:0000256" key="10">
    <source>
        <dbReference type="ARBA" id="ARBA00025198"/>
    </source>
</evidence>
<dbReference type="Pfam" id="PF00430">
    <property type="entry name" value="ATP-synt_B"/>
    <property type="match status" value="1"/>
</dbReference>
<comment type="subunit">
    <text evidence="13">F-type ATPases have 2 components, F(1) - the catalytic core - and F(0) - the membrane proton channel. F(1) has five subunits: alpha(3), beta(3), gamma(1), delta(1), epsilon(1). F(0) has three main subunits: a(1), b(2) and c(10-14). The alpha and beta chains form an alternating ring which encloses part of the gamma chain. F(1) is attached to F(0) by a central stalk formed by the gamma and epsilon chains, while a peripheral stalk is formed by the delta and b chains.</text>
</comment>
<evidence type="ECO:0000256" key="3">
    <source>
        <dbReference type="ARBA" id="ARBA00022547"/>
    </source>
</evidence>
<keyword evidence="3 13" id="KW-0138">CF(0)</keyword>
<keyword evidence="2 13" id="KW-0813">Transport</keyword>
<evidence type="ECO:0000256" key="12">
    <source>
        <dbReference type="ARBA" id="ARBA00037847"/>
    </source>
</evidence>
<evidence type="ECO:0000256" key="1">
    <source>
        <dbReference type="ARBA" id="ARBA00005513"/>
    </source>
</evidence>
<feature type="transmembrane region" description="Helical" evidence="13">
    <location>
        <begin position="6"/>
        <end position="22"/>
    </location>
</feature>
<keyword evidence="4 13" id="KW-0812">Transmembrane</keyword>
<dbReference type="GO" id="GO:0005886">
    <property type="term" value="C:plasma membrane"/>
    <property type="evidence" value="ECO:0007669"/>
    <property type="project" value="UniProtKB-SubCell"/>
</dbReference>
<dbReference type="PANTHER" id="PTHR33445:SF2">
    <property type="entry name" value="ATP SYNTHASE SUBUNIT B', CHLOROPLASTIC"/>
    <property type="match status" value="1"/>
</dbReference>
<evidence type="ECO:0000256" key="13">
    <source>
        <dbReference type="HAMAP-Rule" id="MF_01398"/>
    </source>
</evidence>
<keyword evidence="5 13" id="KW-0375">Hydrogen ion transport</keyword>
<reference evidence="14 15" key="1">
    <citation type="submission" date="2017-05" db="EMBL/GenBank/DDBJ databases">
        <authorList>
            <person name="Song R."/>
            <person name="Chenine A.L."/>
            <person name="Ruprecht R.M."/>
        </authorList>
    </citation>
    <scope>NUCLEOTIDE SEQUENCE [LARGE SCALE GENOMIC DNA]</scope>
    <source>
        <strain evidence="14 15">CECT 8663</strain>
    </source>
</reference>
<dbReference type="RefSeq" id="WP_097806741.1">
    <property type="nucleotide sequence ID" value="NZ_FXYH01000023.1"/>
</dbReference>
<evidence type="ECO:0000313" key="14">
    <source>
        <dbReference type="EMBL" id="SMX49770.1"/>
    </source>
</evidence>
<proteinExistence type="inferred from homology"/>
<evidence type="ECO:0000256" key="6">
    <source>
        <dbReference type="ARBA" id="ARBA00022989"/>
    </source>
</evidence>
<sequence>MSIDWITVTAQIANFLVLVWLLKRFLYRPILGGIDAREAEISNRMQDAVTARDKAEAIEETYRDKVQALHVAQAEMTETIRQKAEQQRDVLLADAHAQMAVEQANWQAYLDGETRKYTAKMHGAGAGALLSLTRKALIDLADETLEAQMIRHLIQKIKPLAPKLNNASVQTATAVVTSHAALTDAVQNAVRSELQTEFPKVSVRFNTEALQAPGLVLRLDGVQVAWTVDTYIDGLEAMIADQLAKGPEMRAQSNGT</sequence>
<dbReference type="HAMAP" id="MF_01398">
    <property type="entry name" value="ATP_synth_b_bprime"/>
    <property type="match status" value="1"/>
</dbReference>
<dbReference type="AlphaFoldDB" id="A0A238L4J8"/>
<dbReference type="OrthoDB" id="466272at2"/>
<dbReference type="PANTHER" id="PTHR33445">
    <property type="entry name" value="ATP SYNTHASE SUBUNIT B', CHLOROPLASTIC"/>
    <property type="match status" value="1"/>
</dbReference>
<dbReference type="GO" id="GO:0045259">
    <property type="term" value="C:proton-transporting ATP synthase complex"/>
    <property type="evidence" value="ECO:0007669"/>
    <property type="project" value="UniProtKB-KW"/>
</dbReference>
<keyword evidence="8 13" id="KW-0472">Membrane</keyword>
<keyword evidence="15" id="KW-1185">Reference proteome</keyword>
<dbReference type="Proteomes" id="UP000220836">
    <property type="component" value="Unassembled WGS sequence"/>
</dbReference>
<dbReference type="InterPro" id="IPR002146">
    <property type="entry name" value="ATP_synth_b/b'su_bac/chlpt"/>
</dbReference>
<comment type="function">
    <text evidence="10 13">F(1)F(0) ATP synthase produces ATP from ADP in the presence of a proton or sodium gradient. F-type ATPases consist of two structural domains, F(1) containing the extramembraneous catalytic core and F(0) containing the membrane proton channel, linked together by a central stalk and a peripheral stalk. During catalysis, ATP synthesis in the catalytic domain of F(1) is coupled via a rotary mechanism of the central stalk subunits to proton translocation.</text>
</comment>
<comment type="function">
    <text evidence="11">Component of the F(0) channel, it forms part of the peripheral stalk, linking F(1) to F(0). The b'-subunit is a diverged and duplicated form of b found in plants and photosynthetic bacteria.</text>
</comment>
<keyword evidence="13" id="KW-1003">Cell membrane</keyword>
<evidence type="ECO:0000256" key="8">
    <source>
        <dbReference type="ARBA" id="ARBA00023136"/>
    </source>
</evidence>
<dbReference type="InterPro" id="IPR050059">
    <property type="entry name" value="ATP_synthase_B_chain"/>
</dbReference>
<evidence type="ECO:0000256" key="9">
    <source>
        <dbReference type="ARBA" id="ARBA00023310"/>
    </source>
</evidence>
<evidence type="ECO:0000313" key="15">
    <source>
        <dbReference type="Proteomes" id="UP000220836"/>
    </source>
</evidence>
<keyword evidence="9 13" id="KW-0066">ATP synthesis</keyword>
<gene>
    <name evidence="14" type="primary">atpF_2</name>
    <name evidence="13" type="synonym">atpF</name>
    <name evidence="14" type="ORF">PEV8663_04318</name>
</gene>